<name>A0A4R2Q5U1_9RHOB</name>
<dbReference type="Gene3D" id="1.10.10.1150">
    <property type="entry name" value="Coenzyme PQQ synthesis protein D (PqqD)"/>
    <property type="match status" value="1"/>
</dbReference>
<proteinExistence type="predicted"/>
<dbReference type="OrthoDB" id="7995890at2"/>
<dbReference type="InterPro" id="IPR041881">
    <property type="entry name" value="PqqD_sf"/>
</dbReference>
<comment type="subunit">
    <text evidence="2">Monomer. Interacts with PqqE.</text>
</comment>
<dbReference type="GO" id="GO:0048038">
    <property type="term" value="F:quinone binding"/>
    <property type="evidence" value="ECO:0007669"/>
    <property type="project" value="InterPro"/>
</dbReference>
<dbReference type="RefSeq" id="WP_132461157.1">
    <property type="nucleotide sequence ID" value="NZ_SLXP01000002.1"/>
</dbReference>
<dbReference type="EMBL" id="SLXP01000002">
    <property type="protein sequence ID" value="TCP43324.1"/>
    <property type="molecule type" value="Genomic_DNA"/>
</dbReference>
<sequence>MIGADDIPVIPRGVRMQFDRVRERWVLLAPERTVALDEIGRAILSEIDGERSFGQITAGLAAKYAAPQEEIAEDSRGFLGALIDRRFVEVRR</sequence>
<comment type="pathway">
    <text evidence="1">Cofactor biosynthesis; pyrroloquinoline quinone biosynthesis.</text>
</comment>
<evidence type="ECO:0000256" key="2">
    <source>
        <dbReference type="ARBA" id="ARBA00011741"/>
    </source>
</evidence>
<organism evidence="4 5">
    <name type="scientific">Rhodovulum marinum</name>
    <dbReference type="NCBI Taxonomy" id="320662"/>
    <lineage>
        <taxon>Bacteria</taxon>
        <taxon>Pseudomonadati</taxon>
        <taxon>Pseudomonadota</taxon>
        <taxon>Alphaproteobacteria</taxon>
        <taxon>Rhodobacterales</taxon>
        <taxon>Paracoccaceae</taxon>
        <taxon>Rhodovulum</taxon>
    </lineage>
</organism>
<dbReference type="Proteomes" id="UP000294835">
    <property type="component" value="Unassembled WGS sequence"/>
</dbReference>
<dbReference type="UniPathway" id="UPA00539"/>
<evidence type="ECO:0000256" key="1">
    <source>
        <dbReference type="ARBA" id="ARBA00004886"/>
    </source>
</evidence>
<reference evidence="4 5" key="1">
    <citation type="submission" date="2019-03" db="EMBL/GenBank/DDBJ databases">
        <title>Genomic Encyclopedia of Type Strains, Phase IV (KMG-IV): sequencing the most valuable type-strain genomes for metagenomic binning, comparative biology and taxonomic classification.</title>
        <authorList>
            <person name="Goeker M."/>
        </authorList>
    </citation>
    <scope>NUCLEOTIDE SEQUENCE [LARGE SCALE GENOMIC DNA]</scope>
    <source>
        <strain evidence="4 5">DSM 18063</strain>
    </source>
</reference>
<evidence type="ECO:0000256" key="3">
    <source>
        <dbReference type="ARBA" id="ARBA00022905"/>
    </source>
</evidence>
<comment type="caution">
    <text evidence="4">The sequence shown here is derived from an EMBL/GenBank/DDBJ whole genome shotgun (WGS) entry which is preliminary data.</text>
</comment>
<keyword evidence="5" id="KW-1185">Reference proteome</keyword>
<evidence type="ECO:0000313" key="4">
    <source>
        <dbReference type="EMBL" id="TCP43324.1"/>
    </source>
</evidence>
<protein>
    <submittedName>
        <fullName evidence="4">Pyrroloquinoline quinone biosynthesis protein D</fullName>
    </submittedName>
</protein>
<accession>A0A4R2Q5U1</accession>
<keyword evidence="3" id="KW-0884">PQQ biosynthesis</keyword>
<dbReference type="AlphaFoldDB" id="A0A4R2Q5U1"/>
<evidence type="ECO:0000313" key="5">
    <source>
        <dbReference type="Proteomes" id="UP000294835"/>
    </source>
</evidence>
<dbReference type="GO" id="GO:0018189">
    <property type="term" value="P:pyrroloquinoline quinone biosynthetic process"/>
    <property type="evidence" value="ECO:0007669"/>
    <property type="project" value="UniProtKB-UniPathway"/>
</dbReference>
<dbReference type="InterPro" id="IPR022479">
    <property type="entry name" value="PqqD_bac"/>
</dbReference>
<gene>
    <name evidence="4" type="ORF">EV662_102522</name>
</gene>
<dbReference type="InterPro" id="IPR008792">
    <property type="entry name" value="PQQD"/>
</dbReference>
<dbReference type="Pfam" id="PF05402">
    <property type="entry name" value="PqqD"/>
    <property type="match status" value="1"/>
</dbReference>
<dbReference type="NCBIfam" id="TIGR03859">
    <property type="entry name" value="PQQ_PqqD"/>
    <property type="match status" value="1"/>
</dbReference>